<organism evidence="1 2">
    <name type="scientific">Colletotrichum phormii</name>
    <dbReference type="NCBI Taxonomy" id="359342"/>
    <lineage>
        <taxon>Eukaryota</taxon>
        <taxon>Fungi</taxon>
        <taxon>Dikarya</taxon>
        <taxon>Ascomycota</taxon>
        <taxon>Pezizomycotina</taxon>
        <taxon>Sordariomycetes</taxon>
        <taxon>Hypocreomycetidae</taxon>
        <taxon>Glomerellales</taxon>
        <taxon>Glomerellaceae</taxon>
        <taxon>Colletotrichum</taxon>
        <taxon>Colletotrichum acutatum species complex</taxon>
    </lineage>
</organism>
<evidence type="ECO:0000313" key="2">
    <source>
        <dbReference type="Proteomes" id="UP001243989"/>
    </source>
</evidence>
<reference evidence="1" key="1">
    <citation type="submission" date="2021-06" db="EMBL/GenBank/DDBJ databases">
        <title>Comparative genomics, transcriptomics and evolutionary studies reveal genomic signatures of adaptation to plant cell wall in hemibiotrophic fungi.</title>
        <authorList>
            <consortium name="DOE Joint Genome Institute"/>
            <person name="Baroncelli R."/>
            <person name="Diaz J.F."/>
            <person name="Benocci T."/>
            <person name="Peng M."/>
            <person name="Battaglia E."/>
            <person name="Haridas S."/>
            <person name="Andreopoulos W."/>
            <person name="Labutti K."/>
            <person name="Pangilinan J."/>
            <person name="Floch G.L."/>
            <person name="Makela M.R."/>
            <person name="Henrissat B."/>
            <person name="Grigoriev I.V."/>
            <person name="Crouch J.A."/>
            <person name="De Vries R.P."/>
            <person name="Sukno S.A."/>
            <person name="Thon M.R."/>
        </authorList>
    </citation>
    <scope>NUCLEOTIDE SEQUENCE</scope>
    <source>
        <strain evidence="1">CBS 102054</strain>
    </source>
</reference>
<feature type="non-terminal residue" evidence="1">
    <location>
        <position position="1"/>
    </location>
</feature>
<sequence>VDKRGSGVLHFAAQSANRGLIDILSDAHIRGLNPDQANAAGDTPMKITTARLYGKEDSRQPGEIVPTFDEWLAFKNILEDIRER</sequence>
<dbReference type="GeneID" id="85467950"/>
<name>A0AAJ0EFP3_9PEZI</name>
<keyword evidence="2" id="KW-1185">Reference proteome</keyword>
<dbReference type="AlphaFoldDB" id="A0AAJ0EFP3"/>
<dbReference type="RefSeq" id="XP_060443777.1">
    <property type="nucleotide sequence ID" value="XM_060583088.1"/>
</dbReference>
<protein>
    <recommendedName>
        <fullName evidence="3">Ankyrin repeat domain-containing protein</fullName>
    </recommendedName>
</protein>
<dbReference type="EMBL" id="JAHMHQ010000013">
    <property type="protein sequence ID" value="KAK1635170.1"/>
    <property type="molecule type" value="Genomic_DNA"/>
</dbReference>
<evidence type="ECO:0000313" key="1">
    <source>
        <dbReference type="EMBL" id="KAK1635170.1"/>
    </source>
</evidence>
<evidence type="ECO:0008006" key="3">
    <source>
        <dbReference type="Google" id="ProtNLM"/>
    </source>
</evidence>
<feature type="non-terminal residue" evidence="1">
    <location>
        <position position="84"/>
    </location>
</feature>
<dbReference type="Proteomes" id="UP001243989">
    <property type="component" value="Unassembled WGS sequence"/>
</dbReference>
<accession>A0AAJ0EFP3</accession>
<comment type="caution">
    <text evidence="1">The sequence shown here is derived from an EMBL/GenBank/DDBJ whole genome shotgun (WGS) entry which is preliminary data.</text>
</comment>
<gene>
    <name evidence="1" type="ORF">BDP81DRAFT_294372</name>
</gene>
<proteinExistence type="predicted"/>